<comment type="subunit">
    <text evidence="5">Associates with stalled 50S ribosomal subunits. Binds to RqcP.</text>
</comment>
<keyword evidence="1 5" id="KW-0820">tRNA-binding</keyword>
<dbReference type="InterPro" id="IPR051608">
    <property type="entry name" value="RQC_Subunit_NEMF"/>
</dbReference>
<dbReference type="GO" id="GO:0019843">
    <property type="term" value="F:rRNA binding"/>
    <property type="evidence" value="ECO:0007669"/>
    <property type="project" value="UniProtKB-UniRule"/>
</dbReference>
<keyword evidence="5" id="KW-0175">Coiled coil</keyword>
<evidence type="ECO:0000256" key="4">
    <source>
        <dbReference type="ARBA" id="ARBA00022917"/>
    </source>
</evidence>
<dbReference type="PANTHER" id="PTHR15239">
    <property type="entry name" value="NUCLEAR EXPORT MEDIATOR FACTOR NEMF"/>
    <property type="match status" value="1"/>
</dbReference>
<dbReference type="InterPro" id="IPR008532">
    <property type="entry name" value="NFACT_RNA-bd"/>
</dbReference>
<evidence type="ECO:0000256" key="2">
    <source>
        <dbReference type="ARBA" id="ARBA00022730"/>
    </source>
</evidence>
<evidence type="ECO:0000256" key="5">
    <source>
        <dbReference type="HAMAP-Rule" id="MF_00844"/>
    </source>
</evidence>
<evidence type="ECO:0000313" key="8">
    <source>
        <dbReference type="Proteomes" id="UP000247978"/>
    </source>
</evidence>
<dbReference type="Pfam" id="PF05670">
    <property type="entry name" value="NFACT-R_1"/>
    <property type="match status" value="1"/>
</dbReference>
<sequence>MPYDGIVTRAITKELQTSLIGGRINKIYQPTNTELVFTVRNNRQNYTLLLSIHPSYARLHLTNDTYRNPNEPPMFCMLLRKHIAGAVIEHIEQHQLERIVTFEFKGFNEIGDPVTKTLIIEIMGRHSNVLLLNEDKSMIINCLKHVPPFQNRYRTLLPGSPYKLPPSQDKLNLLETNEEQFIKKLDFNAGKMDKQIVQTLTGISPLAAKEVVHRAHLGSEATYKKEFGTFQKEVIDCTFEPAIYREKKEDFHVIPISYLDHKEVYVDANEMVDIFYSTKAERDRVKQQAKDLERVVKNEVEKNERKLKIHETTIKKAKNAGTYQKYGELLTAHMHLVKKGDQSITVADYYDPDQNEVTIHLQTDKTPSENAQLFFKRYRKLSTAKGNAKVEMNKAKHEIAYLEQILQQIDTARDEDIEEIREELREQGYVKKQAQKRKRRSKPTPELFTSTDGTLIYVGRNNKQNDYVTHRIANKNDLWLHTLNIPGSHVIIKDANPSEQTLHEAAQLAAYFSKAQHSASVPVDYTEVRHVKKPSGAKPGFVTYSEQKTLYVTPDEKVVKELKARS</sequence>
<comment type="caution">
    <text evidence="7">The sequence shown here is derived from an EMBL/GenBank/DDBJ whole genome shotgun (WGS) entry which is preliminary data.</text>
</comment>
<evidence type="ECO:0000256" key="3">
    <source>
        <dbReference type="ARBA" id="ARBA00022884"/>
    </source>
</evidence>
<gene>
    <name evidence="5" type="primary">rqcH</name>
    <name evidence="7" type="ORF">DFR56_10354</name>
</gene>
<dbReference type="InterPro" id="IPR043682">
    <property type="entry name" value="RqcH_bacterial"/>
</dbReference>
<dbReference type="Gene3D" id="2.30.310.10">
    <property type="entry name" value="ibrinogen binding protein from staphylococcus aureus domain"/>
    <property type="match status" value="1"/>
</dbReference>
<dbReference type="OrthoDB" id="9766163at2"/>
<dbReference type="RefSeq" id="WP_110394390.1">
    <property type="nucleotide sequence ID" value="NZ_JBHUHB010000001.1"/>
</dbReference>
<evidence type="ECO:0000256" key="1">
    <source>
        <dbReference type="ARBA" id="ARBA00022555"/>
    </source>
</evidence>
<dbReference type="Pfam" id="PF05833">
    <property type="entry name" value="NFACT_N"/>
    <property type="match status" value="1"/>
</dbReference>
<dbReference type="Proteomes" id="UP000247978">
    <property type="component" value="Unassembled WGS sequence"/>
</dbReference>
<dbReference type="GO" id="GO:1990112">
    <property type="term" value="C:RQC complex"/>
    <property type="evidence" value="ECO:0007669"/>
    <property type="project" value="TreeGrafter"/>
</dbReference>
<dbReference type="Gene3D" id="3.40.970.40">
    <property type="entry name" value="fibrinogen binding protein from staphylococcus aureus domain like"/>
    <property type="match status" value="1"/>
</dbReference>
<dbReference type="GO" id="GO:0000049">
    <property type="term" value="F:tRNA binding"/>
    <property type="evidence" value="ECO:0007669"/>
    <property type="project" value="UniProtKB-UniRule"/>
</dbReference>
<dbReference type="GO" id="GO:0043023">
    <property type="term" value="F:ribosomal large subunit binding"/>
    <property type="evidence" value="ECO:0007669"/>
    <property type="project" value="UniProtKB-UniRule"/>
</dbReference>
<name>A0A2V3WIC7_9BACI</name>
<protein>
    <recommendedName>
        <fullName evidence="5">Rqc2 homolog RqcH</fullName>
        <shortName evidence="5">RqcH</shortName>
    </recommendedName>
</protein>
<dbReference type="PANTHER" id="PTHR15239:SF6">
    <property type="entry name" value="RIBOSOME QUALITY CONTROL COMPLEX SUBUNIT NEMF"/>
    <property type="match status" value="1"/>
</dbReference>
<dbReference type="GO" id="GO:0072344">
    <property type="term" value="P:rescue of stalled ribosome"/>
    <property type="evidence" value="ECO:0007669"/>
    <property type="project" value="UniProtKB-UniRule"/>
</dbReference>
<dbReference type="HAMAP" id="MF_00844_B">
    <property type="entry name" value="RqcH_B"/>
    <property type="match status" value="1"/>
</dbReference>
<evidence type="ECO:0000259" key="6">
    <source>
        <dbReference type="Pfam" id="PF05670"/>
    </source>
</evidence>
<keyword evidence="2 5" id="KW-0699">rRNA-binding</keyword>
<keyword evidence="3 5" id="KW-0694">RNA-binding</keyword>
<dbReference type="FunFam" id="2.30.310.10:FF:000004">
    <property type="entry name" value="Fibronectin-binding protein A"/>
    <property type="match status" value="1"/>
</dbReference>
<proteinExistence type="inferred from homology"/>
<comment type="function">
    <text evidence="5">Key component of the ribosome quality control system (RQC), a ribosome-associated complex that mediates the extraction of incompletely synthesized nascent chains from stalled ribosomes and their subsequent degradation. RqcH recruits Ala-charged tRNA, and with RqcP directs the elongation of stalled nascent chains on 50S ribosomal subunits, leading to non-templated C-terminal alanine extensions (Ala tail). The Ala tail promotes nascent chain degradation. May add between 1 and at least 8 Ala residues. Binds to stalled 50S ribosomal subunits.</text>
</comment>
<dbReference type="EMBL" id="QJJQ01000003">
    <property type="protein sequence ID" value="PXW88549.1"/>
    <property type="molecule type" value="Genomic_DNA"/>
</dbReference>
<evidence type="ECO:0000313" key="7">
    <source>
        <dbReference type="EMBL" id="PXW88549.1"/>
    </source>
</evidence>
<dbReference type="AlphaFoldDB" id="A0A2V3WIC7"/>
<keyword evidence="4 5" id="KW-0648">Protein biosynthesis</keyword>
<comment type="similarity">
    <text evidence="5">Belongs to the NEMF family.</text>
</comment>
<dbReference type="Gene3D" id="1.10.8.50">
    <property type="match status" value="1"/>
</dbReference>
<keyword evidence="8" id="KW-1185">Reference proteome</keyword>
<reference evidence="7 8" key="1">
    <citation type="submission" date="2018-05" db="EMBL/GenBank/DDBJ databases">
        <title>Genomic Encyclopedia of Type Strains, Phase IV (KMG-IV): sequencing the most valuable type-strain genomes for metagenomic binning, comparative biology and taxonomic classification.</title>
        <authorList>
            <person name="Goeker M."/>
        </authorList>
    </citation>
    <scope>NUCLEOTIDE SEQUENCE [LARGE SCALE GENOMIC DNA]</scope>
    <source>
        <strain evidence="7 8">DSM 28556</strain>
    </source>
</reference>
<feature type="domain" description="NFACT RNA-binding" evidence="6">
    <location>
        <begin position="448"/>
        <end position="536"/>
    </location>
</feature>
<organism evidence="7 8">
    <name type="scientific">Pseudogracilibacillus auburnensis</name>
    <dbReference type="NCBI Taxonomy" id="1494959"/>
    <lineage>
        <taxon>Bacteria</taxon>
        <taxon>Bacillati</taxon>
        <taxon>Bacillota</taxon>
        <taxon>Bacilli</taxon>
        <taxon>Bacillales</taxon>
        <taxon>Bacillaceae</taxon>
        <taxon>Pseudogracilibacillus</taxon>
    </lineage>
</organism>
<accession>A0A2V3WIC7</accession>
<feature type="coiled-coil region" evidence="5">
    <location>
        <begin position="282"/>
        <end position="320"/>
    </location>
</feature>